<feature type="non-terminal residue" evidence="2">
    <location>
        <position position="508"/>
    </location>
</feature>
<dbReference type="Proteomes" id="UP001432322">
    <property type="component" value="Unassembled WGS sequence"/>
</dbReference>
<dbReference type="PANTHER" id="PTHR35265">
    <property type="entry name" value="LEUKOSIALIN"/>
    <property type="match status" value="1"/>
</dbReference>
<dbReference type="AlphaFoldDB" id="A0AAV5WWQ5"/>
<dbReference type="GO" id="GO:0004888">
    <property type="term" value="F:transmembrane signaling receptor activity"/>
    <property type="evidence" value="ECO:0007669"/>
    <property type="project" value="InterPro"/>
</dbReference>
<feature type="region of interest" description="Disordered" evidence="1">
    <location>
        <begin position="16"/>
        <end position="36"/>
    </location>
</feature>
<protein>
    <recommendedName>
        <fullName evidence="4">MAM domain-containing protein</fullName>
    </recommendedName>
</protein>
<dbReference type="EMBL" id="BTSY01000007">
    <property type="protein sequence ID" value="GMT35900.1"/>
    <property type="molecule type" value="Genomic_DNA"/>
</dbReference>
<keyword evidence="3" id="KW-1185">Reference proteome</keyword>
<sequence length="508" mass="55911">MSIVKKMELWRMTSVASKTTTTTTPSTTTTTTTSAIPPTTTDIPFDLLIHGNRTSPLFDRRLNMILSDSSKLLCDFKEEFACQWGAEAGRWAIVQEGAIPSLEEDIGPDLLPPTFPAALVLQGTVMLTSDPVRCQKGPGKVLFRMWSNGNVTVQICALGYGIDSTRIECFDRQPASEQDVSLAVFEIPGDIKEAFTLNIVPQWEAGTKNRYLIIDEVAYIGECMAPTTTAKPSTTLTTTIPPETTEQTRAVRRKSSTQVPSTPPPASEEYEEVAEVEEETPTTTKIASIKPQKKSRTFPMHVLRLITTTTPTVTTTVPQEPEEELMATYSTTPRPVPRFTNSGVRVVTTTPRPTDYCALLNCNFDENACNYLNHGLTKVPWTLRNRGYGYPLTGSTDVRPMPTNGQFVSSLLAPGDVAILESPKAVTARNAFRWNTVHVQLPPGTTHFFLVAHNSERADSRTSIALDNMRVAICDPKNFAPEEVHRMFTSALAEDGGAESRIEGVVQY</sequence>
<accession>A0AAV5WWQ5</accession>
<proteinExistence type="predicted"/>
<feature type="compositionally biased region" description="Low complexity" evidence="1">
    <location>
        <begin position="228"/>
        <end position="248"/>
    </location>
</feature>
<evidence type="ECO:0000313" key="2">
    <source>
        <dbReference type="EMBL" id="GMT35900.1"/>
    </source>
</evidence>
<gene>
    <name evidence="2" type="ORF">PFISCL1PPCAC_27196</name>
</gene>
<organism evidence="2 3">
    <name type="scientific">Pristionchus fissidentatus</name>
    <dbReference type="NCBI Taxonomy" id="1538716"/>
    <lineage>
        <taxon>Eukaryota</taxon>
        <taxon>Metazoa</taxon>
        <taxon>Ecdysozoa</taxon>
        <taxon>Nematoda</taxon>
        <taxon>Chromadorea</taxon>
        <taxon>Rhabditida</taxon>
        <taxon>Rhabditina</taxon>
        <taxon>Diplogasteromorpha</taxon>
        <taxon>Diplogasteroidea</taxon>
        <taxon>Neodiplogasteridae</taxon>
        <taxon>Pristionchus</taxon>
    </lineage>
</organism>
<dbReference type="InterPro" id="IPR038829">
    <property type="entry name" value="Leukosialin"/>
</dbReference>
<name>A0AAV5WWQ5_9BILA</name>
<comment type="caution">
    <text evidence="2">The sequence shown here is derived from an EMBL/GenBank/DDBJ whole genome shotgun (WGS) entry which is preliminary data.</text>
</comment>
<dbReference type="PANTHER" id="PTHR35265:SF1">
    <property type="entry name" value="LEUKOSIALIN"/>
    <property type="match status" value="1"/>
</dbReference>
<feature type="region of interest" description="Disordered" evidence="1">
    <location>
        <begin position="228"/>
        <end position="270"/>
    </location>
</feature>
<reference evidence="2" key="1">
    <citation type="submission" date="2023-10" db="EMBL/GenBank/DDBJ databases">
        <title>Genome assembly of Pristionchus species.</title>
        <authorList>
            <person name="Yoshida K."/>
            <person name="Sommer R.J."/>
        </authorList>
    </citation>
    <scope>NUCLEOTIDE SEQUENCE</scope>
    <source>
        <strain evidence="2">RS5133</strain>
    </source>
</reference>
<dbReference type="SUPFAM" id="SSF49899">
    <property type="entry name" value="Concanavalin A-like lectins/glucanases"/>
    <property type="match status" value="1"/>
</dbReference>
<dbReference type="InterPro" id="IPR013320">
    <property type="entry name" value="ConA-like_dom_sf"/>
</dbReference>
<evidence type="ECO:0000313" key="3">
    <source>
        <dbReference type="Proteomes" id="UP001432322"/>
    </source>
</evidence>
<evidence type="ECO:0008006" key="4">
    <source>
        <dbReference type="Google" id="ProtNLM"/>
    </source>
</evidence>
<evidence type="ECO:0000256" key="1">
    <source>
        <dbReference type="SAM" id="MobiDB-lite"/>
    </source>
</evidence>